<comment type="similarity">
    <text evidence="2 5">Belongs to the bacterial histone-like protein family.</text>
</comment>
<name>A0A8J3E8D1_9GAMM</name>
<dbReference type="GO" id="GO:0030527">
    <property type="term" value="F:structural constituent of chromatin"/>
    <property type="evidence" value="ECO:0007669"/>
    <property type="project" value="InterPro"/>
</dbReference>
<evidence type="ECO:0000313" key="6">
    <source>
        <dbReference type="EMBL" id="GGF93019.1"/>
    </source>
</evidence>
<evidence type="ECO:0000256" key="2">
    <source>
        <dbReference type="ARBA" id="ARBA00010529"/>
    </source>
</evidence>
<dbReference type="EMBL" id="BMJS01000005">
    <property type="protein sequence ID" value="GGF93019.1"/>
    <property type="molecule type" value="Genomic_DNA"/>
</dbReference>
<dbReference type="SUPFAM" id="SSF47729">
    <property type="entry name" value="IHF-like DNA-binding proteins"/>
    <property type="match status" value="1"/>
</dbReference>
<evidence type="ECO:0000256" key="1">
    <source>
        <dbReference type="ARBA" id="ARBA00003819"/>
    </source>
</evidence>
<dbReference type="GO" id="GO:0003677">
    <property type="term" value="F:DNA binding"/>
    <property type="evidence" value="ECO:0007669"/>
    <property type="project" value="UniProtKB-KW"/>
</dbReference>
<dbReference type="OrthoDB" id="9804203at2"/>
<dbReference type="Pfam" id="PF00216">
    <property type="entry name" value="Bac_DNA_binding"/>
    <property type="match status" value="1"/>
</dbReference>
<dbReference type="PANTHER" id="PTHR33175:SF3">
    <property type="entry name" value="DNA-BINDING PROTEIN HU-BETA"/>
    <property type="match status" value="1"/>
</dbReference>
<evidence type="ECO:0000313" key="7">
    <source>
        <dbReference type="Proteomes" id="UP000636949"/>
    </source>
</evidence>
<protein>
    <submittedName>
        <fullName evidence="6">DNA-binding protein HU-beta</fullName>
    </submittedName>
</protein>
<dbReference type="AlphaFoldDB" id="A0A8J3E8D1"/>
<organism evidence="6 7">
    <name type="scientific">Cysteiniphilum litorale</name>
    <dbReference type="NCBI Taxonomy" id="2056700"/>
    <lineage>
        <taxon>Bacteria</taxon>
        <taxon>Pseudomonadati</taxon>
        <taxon>Pseudomonadota</taxon>
        <taxon>Gammaproteobacteria</taxon>
        <taxon>Thiotrichales</taxon>
        <taxon>Fastidiosibacteraceae</taxon>
        <taxon>Cysteiniphilum</taxon>
    </lineage>
</organism>
<gene>
    <name evidence="6" type="primary">hup</name>
    <name evidence="6" type="ORF">GCM10010995_07710</name>
</gene>
<dbReference type="SMART" id="SM00411">
    <property type="entry name" value="BHL"/>
    <property type="match status" value="1"/>
</dbReference>
<keyword evidence="4 6" id="KW-0238">DNA-binding</keyword>
<comment type="function">
    <text evidence="1">Histone-like DNA-binding protein which is capable of wrapping DNA to stabilize it, and thus to prevent its denaturation under extreme environmental conditions.</text>
</comment>
<dbReference type="PRINTS" id="PR01727">
    <property type="entry name" value="DNABINDINGHU"/>
</dbReference>
<evidence type="ECO:0000256" key="5">
    <source>
        <dbReference type="RuleBase" id="RU003939"/>
    </source>
</evidence>
<dbReference type="PANTHER" id="PTHR33175">
    <property type="entry name" value="DNA-BINDING PROTEIN HU"/>
    <property type="match status" value="1"/>
</dbReference>
<dbReference type="Gene3D" id="4.10.520.10">
    <property type="entry name" value="IHF-like DNA-binding proteins"/>
    <property type="match status" value="1"/>
</dbReference>
<reference evidence="6" key="1">
    <citation type="journal article" date="2014" name="Int. J. Syst. Evol. Microbiol.">
        <title>Complete genome sequence of Corynebacterium casei LMG S-19264T (=DSM 44701T), isolated from a smear-ripened cheese.</title>
        <authorList>
            <consortium name="US DOE Joint Genome Institute (JGI-PGF)"/>
            <person name="Walter F."/>
            <person name="Albersmeier A."/>
            <person name="Kalinowski J."/>
            <person name="Ruckert C."/>
        </authorList>
    </citation>
    <scope>NUCLEOTIDE SEQUENCE</scope>
    <source>
        <strain evidence="6">CGMCC 1.15758</strain>
    </source>
</reference>
<sequence>MSKKAESKSYKKDEFVALVSEKSGLNKTDSAKALDAVLQSLEHVLANGDSVNFVGYGSFSVSQRAAREGRNPKTGEKMKIKASNAIKFSSGKKLKDAVNK</sequence>
<dbReference type="GO" id="GO:0030261">
    <property type="term" value="P:chromosome condensation"/>
    <property type="evidence" value="ECO:0007669"/>
    <property type="project" value="UniProtKB-KW"/>
</dbReference>
<proteinExistence type="inferred from homology"/>
<evidence type="ECO:0000256" key="4">
    <source>
        <dbReference type="ARBA" id="ARBA00023125"/>
    </source>
</evidence>
<dbReference type="RefSeq" id="WP_117002135.1">
    <property type="nucleotide sequence ID" value="NZ_BMJS01000005.1"/>
</dbReference>
<dbReference type="GO" id="GO:0005829">
    <property type="term" value="C:cytosol"/>
    <property type="evidence" value="ECO:0007669"/>
    <property type="project" value="TreeGrafter"/>
</dbReference>
<dbReference type="InterPro" id="IPR010992">
    <property type="entry name" value="IHF-like_DNA-bd_dom_sf"/>
</dbReference>
<accession>A0A8J3E8D1</accession>
<dbReference type="InterPro" id="IPR000119">
    <property type="entry name" value="Hist_DNA-bd"/>
</dbReference>
<keyword evidence="7" id="KW-1185">Reference proteome</keyword>
<keyword evidence="3" id="KW-0226">DNA condensation</keyword>
<evidence type="ECO:0000256" key="3">
    <source>
        <dbReference type="ARBA" id="ARBA00023067"/>
    </source>
</evidence>
<dbReference type="CDD" id="cd13831">
    <property type="entry name" value="HU"/>
    <property type="match status" value="1"/>
</dbReference>
<reference evidence="6" key="2">
    <citation type="submission" date="2020-09" db="EMBL/GenBank/DDBJ databases">
        <authorList>
            <person name="Sun Q."/>
            <person name="Zhou Y."/>
        </authorList>
    </citation>
    <scope>NUCLEOTIDE SEQUENCE</scope>
    <source>
        <strain evidence="6">CGMCC 1.15758</strain>
    </source>
</reference>
<dbReference type="Proteomes" id="UP000636949">
    <property type="component" value="Unassembled WGS sequence"/>
</dbReference>
<comment type="caution">
    <text evidence="6">The sequence shown here is derived from an EMBL/GenBank/DDBJ whole genome shotgun (WGS) entry which is preliminary data.</text>
</comment>